<dbReference type="Gene3D" id="1.10.287.950">
    <property type="entry name" value="Methyl-accepting chemotaxis protein"/>
    <property type="match status" value="1"/>
</dbReference>
<dbReference type="CDD" id="cd06225">
    <property type="entry name" value="HAMP"/>
    <property type="match status" value="1"/>
</dbReference>
<evidence type="ECO:0000256" key="9">
    <source>
        <dbReference type="SAM" id="Coils"/>
    </source>
</evidence>
<comment type="similarity">
    <text evidence="7">Belongs to the methyl-accepting chemotaxis (MCP) protein family.</text>
</comment>
<accession>A0A3M0T1H5</accession>
<keyword evidence="9" id="KW-0175">Coiled coil</keyword>
<evidence type="ECO:0000256" key="10">
    <source>
        <dbReference type="SAM" id="Phobius"/>
    </source>
</evidence>
<dbReference type="Gene3D" id="3.30.450.20">
    <property type="entry name" value="PAS domain"/>
    <property type="match status" value="1"/>
</dbReference>
<sequence>MIFIISITLLYQFICERGVDMKKIRHKILLTFLITSSLFIILAGVYNINNLIQVDKSEISTLRTTLFDDYNKMIKNEVETAESVLNTYYDLYKEGKLSQEEAQEEAKKAIKNLRYNKNGYFWIDDTNGILVAHPMQPKEEGTNRINVKDSNGTELMKEIISAARDDKNSGYTNFMWNKPQKTGTNKLVPKRVYSKLFKPWNWIISTGNYVDDINSVIDSKNEELRNNLYRNINTAVAFIVVSLLMVFLISVVLSKKISDPIVKLVKAFKKDKNGQINMQEIKLNSRDEIGLLADTLNEMSSQVKSFVRGVVLEAKKVHGSTDAVNEDLYSLNLKIQEISKIIGELSADVEETASSTEEINIVSGEIERSVENIADKAEDGAVSAGKISTKAVTLKENSIKLKNEANETCLKIRNMMSEALEKIKETEKIKTLTGVISDISSQTNLLALNASIESARAGEAGKGFAVVAEEIRKLAENSKMTVNEIQNTIDRTSEAVNNLVNISTKTLIYIETKVLSSYDDTVIVGENYDKDAVYVNNLVSDLSSTSKQLLTSMKTVSESINEIAEITNEGAVGTSEVVDKISKIENNANNVKNEMDNLEESVGHLNNLILKFKI</sequence>
<dbReference type="SMART" id="SM01049">
    <property type="entry name" value="Cache_2"/>
    <property type="match status" value="1"/>
</dbReference>
<evidence type="ECO:0000256" key="6">
    <source>
        <dbReference type="ARBA" id="ARBA00023224"/>
    </source>
</evidence>
<dbReference type="PROSITE" id="PS50111">
    <property type="entry name" value="CHEMOTAXIS_TRANSDUC_2"/>
    <property type="match status" value="1"/>
</dbReference>
<evidence type="ECO:0000256" key="5">
    <source>
        <dbReference type="ARBA" id="ARBA00023136"/>
    </source>
</evidence>
<evidence type="ECO:0000259" key="11">
    <source>
        <dbReference type="PROSITE" id="PS50111"/>
    </source>
</evidence>
<evidence type="ECO:0000259" key="12">
    <source>
        <dbReference type="PROSITE" id="PS50885"/>
    </source>
</evidence>
<dbReference type="InterPro" id="IPR003660">
    <property type="entry name" value="HAMP_dom"/>
</dbReference>
<dbReference type="AlphaFoldDB" id="A0A3M0T1H5"/>
<dbReference type="Proteomes" id="UP000277999">
    <property type="component" value="Unassembled WGS sequence"/>
</dbReference>
<feature type="domain" description="HAMP" evidence="12">
    <location>
        <begin position="255"/>
        <end position="308"/>
    </location>
</feature>
<keyword evidence="6 8" id="KW-0807">Transducer</keyword>
<evidence type="ECO:0000256" key="1">
    <source>
        <dbReference type="ARBA" id="ARBA00004651"/>
    </source>
</evidence>
<dbReference type="GO" id="GO:0007165">
    <property type="term" value="P:signal transduction"/>
    <property type="evidence" value="ECO:0007669"/>
    <property type="project" value="UniProtKB-KW"/>
</dbReference>
<gene>
    <name evidence="13" type="ORF">D9O40_03280</name>
</gene>
<dbReference type="PANTHER" id="PTHR32089">
    <property type="entry name" value="METHYL-ACCEPTING CHEMOTAXIS PROTEIN MCPB"/>
    <property type="match status" value="1"/>
</dbReference>
<reference evidence="13 14" key="1">
    <citation type="submission" date="2018-10" db="EMBL/GenBank/DDBJ databases">
        <title>Genome-centric metagenomics revealed C2 chemical producing, CO utilizing Clostridium with novel acetogenic gene cluster.</title>
        <authorList>
            <person name="Kang H."/>
            <person name="Park B."/>
            <person name="Choi I.G."/>
            <person name="Chang I.S."/>
        </authorList>
    </citation>
    <scope>NUCLEOTIDE SEQUENCE [LARGE SCALE GENOMIC DNA]</scope>
    <source>
        <strain evidence="13 14">H21-9</strain>
    </source>
</reference>
<name>A0A3M0T1H5_9CLOT</name>
<protein>
    <submittedName>
        <fullName evidence="13">Methyl-accepting chemotaxis protein</fullName>
    </submittedName>
</protein>
<dbReference type="EMBL" id="RFAQ01000005">
    <property type="protein sequence ID" value="RMD04075.1"/>
    <property type="molecule type" value="Genomic_DNA"/>
</dbReference>
<evidence type="ECO:0000256" key="8">
    <source>
        <dbReference type="PROSITE-ProRule" id="PRU00284"/>
    </source>
</evidence>
<comment type="caution">
    <text evidence="13">The sequence shown here is derived from an EMBL/GenBank/DDBJ whole genome shotgun (WGS) entry which is preliminary data.</text>
</comment>
<evidence type="ECO:0000313" key="13">
    <source>
        <dbReference type="EMBL" id="RMD04075.1"/>
    </source>
</evidence>
<organism evidence="13 14">
    <name type="scientific">Clostridium autoethanogenum</name>
    <dbReference type="NCBI Taxonomy" id="84023"/>
    <lineage>
        <taxon>Bacteria</taxon>
        <taxon>Bacillati</taxon>
        <taxon>Bacillota</taxon>
        <taxon>Clostridia</taxon>
        <taxon>Eubacteriales</taxon>
        <taxon>Clostridiaceae</taxon>
        <taxon>Clostridium</taxon>
    </lineage>
</organism>
<proteinExistence type="inferred from homology"/>
<evidence type="ECO:0000313" key="14">
    <source>
        <dbReference type="Proteomes" id="UP000277999"/>
    </source>
</evidence>
<evidence type="ECO:0000256" key="3">
    <source>
        <dbReference type="ARBA" id="ARBA00022692"/>
    </source>
</evidence>
<dbReference type="SMART" id="SM00283">
    <property type="entry name" value="MA"/>
    <property type="match status" value="1"/>
</dbReference>
<dbReference type="Pfam" id="PF17200">
    <property type="entry name" value="sCache_2"/>
    <property type="match status" value="1"/>
</dbReference>
<evidence type="ECO:0000256" key="2">
    <source>
        <dbReference type="ARBA" id="ARBA00022475"/>
    </source>
</evidence>
<evidence type="ECO:0000256" key="7">
    <source>
        <dbReference type="ARBA" id="ARBA00029447"/>
    </source>
</evidence>
<dbReference type="Pfam" id="PF00672">
    <property type="entry name" value="HAMP"/>
    <property type="match status" value="1"/>
</dbReference>
<keyword evidence="2" id="KW-1003">Cell membrane</keyword>
<evidence type="ECO:0000256" key="4">
    <source>
        <dbReference type="ARBA" id="ARBA00022989"/>
    </source>
</evidence>
<feature type="domain" description="Methyl-accepting transducer" evidence="11">
    <location>
        <begin position="327"/>
        <end position="564"/>
    </location>
</feature>
<feature type="transmembrane region" description="Helical" evidence="10">
    <location>
        <begin position="28"/>
        <end position="48"/>
    </location>
</feature>
<keyword evidence="3 10" id="KW-0812">Transmembrane</keyword>
<comment type="subcellular location">
    <subcellularLocation>
        <location evidence="1">Cell membrane</location>
        <topology evidence="1">Multi-pass membrane protein</topology>
    </subcellularLocation>
</comment>
<keyword evidence="4 10" id="KW-1133">Transmembrane helix</keyword>
<feature type="coiled-coil region" evidence="9">
    <location>
        <begin position="581"/>
        <end position="608"/>
    </location>
</feature>
<dbReference type="PANTHER" id="PTHR32089:SF112">
    <property type="entry name" value="LYSOZYME-LIKE PROTEIN-RELATED"/>
    <property type="match status" value="1"/>
</dbReference>
<dbReference type="InterPro" id="IPR004089">
    <property type="entry name" value="MCPsignal_dom"/>
</dbReference>
<keyword evidence="5 10" id="KW-0472">Membrane</keyword>
<dbReference type="Gene3D" id="6.10.340.10">
    <property type="match status" value="1"/>
</dbReference>
<dbReference type="GO" id="GO:0005886">
    <property type="term" value="C:plasma membrane"/>
    <property type="evidence" value="ECO:0007669"/>
    <property type="project" value="UniProtKB-SubCell"/>
</dbReference>
<feature type="transmembrane region" description="Helical" evidence="10">
    <location>
        <begin position="235"/>
        <end position="253"/>
    </location>
</feature>
<dbReference type="Pfam" id="PF00015">
    <property type="entry name" value="MCPsignal"/>
    <property type="match status" value="1"/>
</dbReference>
<dbReference type="InterPro" id="IPR033480">
    <property type="entry name" value="sCache_2"/>
</dbReference>
<dbReference type="PROSITE" id="PS50885">
    <property type="entry name" value="HAMP"/>
    <property type="match status" value="1"/>
</dbReference>
<dbReference type="SUPFAM" id="SSF58104">
    <property type="entry name" value="Methyl-accepting chemotaxis protein (MCP) signaling domain"/>
    <property type="match status" value="1"/>
</dbReference>